<feature type="region of interest" description="Disordered" evidence="6">
    <location>
        <begin position="340"/>
        <end position="563"/>
    </location>
</feature>
<feature type="transmembrane region" description="Helical" evidence="7">
    <location>
        <begin position="12"/>
        <end position="32"/>
    </location>
</feature>
<proteinExistence type="predicted"/>
<protein>
    <recommendedName>
        <fullName evidence="5">TEP1-F</fullName>
    </recommendedName>
</protein>
<dbReference type="InterPro" id="IPR011625">
    <property type="entry name" value="A2M_N_BRD"/>
</dbReference>
<dbReference type="GO" id="GO:0004866">
    <property type="term" value="F:endopeptidase inhibitor activity"/>
    <property type="evidence" value="ECO:0007669"/>
    <property type="project" value="InterPro"/>
</dbReference>
<evidence type="ECO:0000256" key="7">
    <source>
        <dbReference type="SAM" id="Phobius"/>
    </source>
</evidence>
<keyword evidence="7" id="KW-1133">Transmembrane helix</keyword>
<evidence type="ECO:0000256" key="1">
    <source>
        <dbReference type="ARBA" id="ARBA00022729"/>
    </source>
</evidence>
<evidence type="ECO:0000313" key="10">
    <source>
        <dbReference type="Proteomes" id="UP001292094"/>
    </source>
</evidence>
<evidence type="ECO:0000259" key="8">
    <source>
        <dbReference type="SMART" id="SM01359"/>
    </source>
</evidence>
<keyword evidence="7" id="KW-0812">Transmembrane</keyword>
<dbReference type="Pfam" id="PF07703">
    <property type="entry name" value="A2M_BRD"/>
    <property type="match status" value="1"/>
</dbReference>
<accession>A0AAE1PMJ6</accession>
<evidence type="ECO:0000256" key="6">
    <source>
        <dbReference type="SAM" id="MobiDB-lite"/>
    </source>
</evidence>
<dbReference type="Gene3D" id="6.20.50.160">
    <property type="match status" value="1"/>
</dbReference>
<reference evidence="9" key="1">
    <citation type="submission" date="2023-11" db="EMBL/GenBank/DDBJ databases">
        <title>Genome assemblies of two species of porcelain crab, Petrolisthes cinctipes and Petrolisthes manimaculis (Anomura: Porcellanidae).</title>
        <authorList>
            <person name="Angst P."/>
        </authorList>
    </citation>
    <scope>NUCLEOTIDE SEQUENCE</scope>
    <source>
        <strain evidence="9">PB745_02</strain>
        <tissue evidence="9">Gill</tissue>
    </source>
</reference>
<dbReference type="Gene3D" id="2.60.40.1930">
    <property type="match status" value="2"/>
</dbReference>
<comment type="caution">
    <text evidence="9">The sequence shown here is derived from an EMBL/GenBank/DDBJ whole genome shotgun (WGS) entry which is preliminary data.</text>
</comment>
<comment type="function">
    <text evidence="3">Binds covalently through a thioester bond to the pathogen surface resulting in pathogen clearance.</text>
</comment>
<comment type="subunit">
    <text evidence="4">Heterodimer of a TEP1-N chain and an TEP1-C chain non-covalently linked. Forms a complex composed of TEP1-N and TEP1-C heterodimer, LRIM1 and APL1C; the interaction stabilizes TEP1-N and TEP1-C heterodimer, prevents its binding to tissues while circulating in the hemolymph and protects the thioester bond from hydrolysis. Mature TEP1 and to a lesser extent full-length TEP1 interact with SPCLIP1; the interaction is induced by microbial infection.</text>
</comment>
<dbReference type="InterPro" id="IPR040839">
    <property type="entry name" value="MG4"/>
</dbReference>
<keyword evidence="7" id="KW-0472">Membrane</keyword>
<dbReference type="Gene3D" id="2.60.40.1940">
    <property type="match status" value="1"/>
</dbReference>
<dbReference type="EMBL" id="JAWZYT010001703">
    <property type="protein sequence ID" value="KAK4309867.1"/>
    <property type="molecule type" value="Genomic_DNA"/>
</dbReference>
<dbReference type="PANTHER" id="PTHR11412">
    <property type="entry name" value="MACROGLOBULIN / COMPLEMENT"/>
    <property type="match status" value="1"/>
</dbReference>
<dbReference type="InterPro" id="IPR013783">
    <property type="entry name" value="Ig-like_fold"/>
</dbReference>
<organism evidence="9 10">
    <name type="scientific">Petrolisthes manimaculis</name>
    <dbReference type="NCBI Taxonomy" id="1843537"/>
    <lineage>
        <taxon>Eukaryota</taxon>
        <taxon>Metazoa</taxon>
        <taxon>Ecdysozoa</taxon>
        <taxon>Arthropoda</taxon>
        <taxon>Crustacea</taxon>
        <taxon>Multicrustacea</taxon>
        <taxon>Malacostraca</taxon>
        <taxon>Eumalacostraca</taxon>
        <taxon>Eucarida</taxon>
        <taxon>Decapoda</taxon>
        <taxon>Pleocyemata</taxon>
        <taxon>Anomura</taxon>
        <taxon>Galatheoidea</taxon>
        <taxon>Porcellanidae</taxon>
        <taxon>Petrolisthes</taxon>
    </lineage>
</organism>
<dbReference type="Pfam" id="PF01835">
    <property type="entry name" value="MG2"/>
    <property type="match status" value="1"/>
</dbReference>
<evidence type="ECO:0000256" key="4">
    <source>
        <dbReference type="ARBA" id="ARBA00063781"/>
    </source>
</evidence>
<dbReference type="FunFam" id="2.60.40.1930:FF:000001">
    <property type="entry name" value="CD109 isoform 3"/>
    <property type="match status" value="1"/>
</dbReference>
<dbReference type="InterPro" id="IPR050473">
    <property type="entry name" value="A2M/Complement_sys"/>
</dbReference>
<sequence>MANNNNNHHYHGVVQLTVIFLVTTLCTGGYLITTPRQWVSGEAVQICVFTVNSPTATHNNNNNNNNTITVSLEETKNRDDDDVDVVRSPIIPPRVINIPPDKSEHCDKLTLPTLRLTKAKLRVTGHVGGQRVKHHKKVKLAGRVTKTFVQTDKQLYKPGQDVQFRILTLTGPYLKLSTNQYPLVWVETPTGSRIAQWINVDNTPGLIHMAFTLSEEPEQGDYKIHVDSPVDGGSSVSQTFSVKEYTLPRFEVTITPPKLLFGNDQEFTVTVCANVYENEVEGWSGESEVEGWSGEICEVEGWSGKICEVEGWSGESVVEGWSGESVVEGWSGESVVEGWSGESEVDGWSGESEVEGWSGESEVEGWSGESEVEGWSGESEVEGWSGESEVDGWSGESEVEGWSGESEVDGWSGESEVEGWSGESEVEGWSGESEVEGWSGESEVEGWSGESEVEGWSGESEVEGWSGEICEVEGWSGESEVEGWSGESEVEGWSGESEVEGWSGESEVEGWSGESEVEGWSGESEVEGWSGESEVEGWSGESEVEGWSGESEVEGWSGESEVEGWSGEICEVEGWSGESEVEGWSGESEVEGWSGEICEYTYGQPVKGNVSLDLNNGGWGSSRKSHLVEGQISGCRDFPITADDVAMNGQHYHSQSLSVKAKVSEDGTGEAFEEISSIPIHRTRFNFKMVADEKFVKPGLPYTGKVKVELPDGSPAVGETLKVCAAGNCKNITTDSITGILTFVVPQYEDLTIRIESIDEDGSASTGGSWRRIMHSSQFHRTVKRYFSPSRSSLIIHAPTTTLPCLQGESYTHNLPLLYSITNQNSVNITVQVVSRGQIQFSSSEHHDLTTTTTTTTPLPLHGTLLSPLTPVAADTVQGSLTLPLTLPPNASPTAKVIVWLTRSDGEVVSDARQLKVDTCYTNPVTVAWSTSKSQPGDEVDVSITSHPQSICSLGVVDKSVELLSSTSDPLTVSQVFGMVEQTMVPSHVNPQVDDNKYCKKMLRNPTTPSPVPEDTSEPDPFFFRPRPYYYPMDYYTEYVDALKMFDDSGLFVFSDLTVETRPCKEREREIYYTALSVPRFGLRRRRPVAMPGPGRVGVFQDLPPDNIISHDDVPDESSSVSSPQPRTYFPETWLWQLSVLPTPSLTLHFCSNPCSNSPSLPPSLTLHFCSNPCSSTPSLPHLTLTTLSLFQHSLTLHSQLSPCSNTPSPYTHNSLPVPTLIHSYSVSLPVPTLPPSPSTPCSNTPCSNTPSLTFHSLFQHSLFQHSLPHLPLPVPTLPVPTLPPSPSTPCSNTPSLTFHTSVSLPVPTLPPSLTFHSLFQHSFPHLSCL</sequence>
<dbReference type="Proteomes" id="UP001292094">
    <property type="component" value="Unassembled WGS sequence"/>
</dbReference>
<dbReference type="SMART" id="SM01359">
    <property type="entry name" value="A2M_N_2"/>
    <property type="match status" value="1"/>
</dbReference>
<dbReference type="InterPro" id="IPR041555">
    <property type="entry name" value="MG3"/>
</dbReference>
<dbReference type="PANTHER" id="PTHR11412:SF171">
    <property type="entry name" value="PREGNANCY ZONE PROTEIN-LIKE PROTEIN"/>
    <property type="match status" value="1"/>
</dbReference>
<feature type="domain" description="Alpha-2-macroglobulin bait region" evidence="8">
    <location>
        <begin position="794"/>
        <end position="964"/>
    </location>
</feature>
<evidence type="ECO:0000256" key="2">
    <source>
        <dbReference type="ARBA" id="ARBA00023180"/>
    </source>
</evidence>
<keyword evidence="10" id="KW-1185">Reference proteome</keyword>
<gene>
    <name evidence="9" type="ORF">Pmani_018528</name>
</gene>
<keyword evidence="1" id="KW-0732">Signal</keyword>
<dbReference type="InterPro" id="IPR002890">
    <property type="entry name" value="MG2"/>
</dbReference>
<name>A0AAE1PMJ6_9EUCA</name>
<evidence type="ECO:0000256" key="3">
    <source>
        <dbReference type="ARBA" id="ARBA00057615"/>
    </source>
</evidence>
<keyword evidence="2" id="KW-0325">Glycoprotein</keyword>
<dbReference type="Gene3D" id="2.60.40.10">
    <property type="entry name" value="Immunoglobulins"/>
    <property type="match status" value="1"/>
</dbReference>
<dbReference type="Pfam" id="PF17791">
    <property type="entry name" value="MG3"/>
    <property type="match status" value="1"/>
</dbReference>
<evidence type="ECO:0000313" key="9">
    <source>
        <dbReference type="EMBL" id="KAK4309867.1"/>
    </source>
</evidence>
<evidence type="ECO:0000256" key="5">
    <source>
        <dbReference type="ARBA" id="ARBA00078071"/>
    </source>
</evidence>
<dbReference type="Pfam" id="PF17789">
    <property type="entry name" value="MG4"/>
    <property type="match status" value="1"/>
</dbReference>